<name>A0A166UCX7_9AGAM</name>
<reference evidence="7 8" key="1">
    <citation type="journal article" date="2016" name="Mol. Biol. Evol.">
        <title>Comparative Genomics of Early-Diverging Mushroom-Forming Fungi Provides Insights into the Origins of Lignocellulose Decay Capabilities.</title>
        <authorList>
            <person name="Nagy L.G."/>
            <person name="Riley R."/>
            <person name="Tritt A."/>
            <person name="Adam C."/>
            <person name="Daum C."/>
            <person name="Floudas D."/>
            <person name="Sun H."/>
            <person name="Yadav J.S."/>
            <person name="Pangilinan J."/>
            <person name="Larsson K.H."/>
            <person name="Matsuura K."/>
            <person name="Barry K."/>
            <person name="Labutti K."/>
            <person name="Kuo R."/>
            <person name="Ohm R.A."/>
            <person name="Bhattacharya S.S."/>
            <person name="Shirouzu T."/>
            <person name="Yoshinaga Y."/>
            <person name="Martin F.M."/>
            <person name="Grigoriev I.V."/>
            <person name="Hibbett D.S."/>
        </authorList>
    </citation>
    <scope>NUCLEOTIDE SEQUENCE [LARGE SCALE GENOMIC DNA]</scope>
    <source>
        <strain evidence="7 8">CBS 109695</strain>
    </source>
</reference>
<keyword evidence="5" id="KW-0325">Glycoprotein</keyword>
<keyword evidence="3 6" id="KW-0732">Signal</keyword>
<evidence type="ECO:0000256" key="5">
    <source>
        <dbReference type="ARBA" id="ARBA00023180"/>
    </source>
</evidence>
<feature type="signal peptide" evidence="6">
    <location>
        <begin position="1"/>
        <end position="21"/>
    </location>
</feature>
<evidence type="ECO:0000256" key="6">
    <source>
        <dbReference type="SAM" id="SignalP"/>
    </source>
</evidence>
<proteinExistence type="inferred from homology"/>
<dbReference type="OrthoDB" id="2130629at2759"/>
<evidence type="ECO:0000256" key="3">
    <source>
        <dbReference type="ARBA" id="ARBA00022729"/>
    </source>
</evidence>
<feature type="chain" id="PRO_5007880518" evidence="6">
    <location>
        <begin position="22"/>
        <end position="579"/>
    </location>
</feature>
<evidence type="ECO:0000256" key="4">
    <source>
        <dbReference type="ARBA" id="ARBA00022801"/>
    </source>
</evidence>
<evidence type="ECO:0000256" key="2">
    <source>
        <dbReference type="ARBA" id="ARBA00022670"/>
    </source>
</evidence>
<organism evidence="7 8">
    <name type="scientific">Athelia psychrophila</name>
    <dbReference type="NCBI Taxonomy" id="1759441"/>
    <lineage>
        <taxon>Eukaryota</taxon>
        <taxon>Fungi</taxon>
        <taxon>Dikarya</taxon>
        <taxon>Basidiomycota</taxon>
        <taxon>Agaricomycotina</taxon>
        <taxon>Agaricomycetes</taxon>
        <taxon>Agaricomycetidae</taxon>
        <taxon>Atheliales</taxon>
        <taxon>Atheliaceae</taxon>
        <taxon>Athelia</taxon>
    </lineage>
</organism>
<accession>A0A166UCX7</accession>
<dbReference type="Pfam" id="PF05577">
    <property type="entry name" value="Peptidase_S28"/>
    <property type="match status" value="2"/>
</dbReference>
<evidence type="ECO:0000313" key="8">
    <source>
        <dbReference type="Proteomes" id="UP000076532"/>
    </source>
</evidence>
<dbReference type="Proteomes" id="UP000076532">
    <property type="component" value="Unassembled WGS sequence"/>
</dbReference>
<dbReference type="GO" id="GO:0008239">
    <property type="term" value="F:dipeptidyl-peptidase activity"/>
    <property type="evidence" value="ECO:0007669"/>
    <property type="project" value="TreeGrafter"/>
</dbReference>
<dbReference type="SUPFAM" id="SSF53474">
    <property type="entry name" value="alpha/beta-Hydrolases"/>
    <property type="match status" value="1"/>
</dbReference>
<gene>
    <name evidence="7" type="ORF">FIBSPDRAFT_849539</name>
</gene>
<dbReference type="PANTHER" id="PTHR11010:SF117">
    <property type="entry name" value="SERINE PROTEASE 16"/>
    <property type="match status" value="1"/>
</dbReference>
<keyword evidence="8" id="KW-1185">Reference proteome</keyword>
<dbReference type="EMBL" id="KV417489">
    <property type="protein sequence ID" value="KZP31567.1"/>
    <property type="molecule type" value="Genomic_DNA"/>
</dbReference>
<sequence length="579" mass="63890">MVPTNPKSWLCALAITLSANTLSVNSKSASPDSIDGSASNLIHALGPQGVNLLKLQNRQKSHNAKLFVQDASSSYGSNLGDVPEDPFPEFLPYYFEQPLDHFTETNHTFGQRYWVSTRHYTPGAPSTPVFVLDGGETSGEDRLPFLDTGIVDILAAATGGVGVILEHRYYGNSIPVANFSTDSLRWLNNAQAAADSANFMANVKFPGIHEDLTAPGKPWIYYGGSYAGARAAHMRVLYPNLVFGAIASSGVTHATLSNWEYMEVIRLAAEPKCAAHLVGAIESIDSILALSREGGRRAGMGKMLKGLFGLASLENDEDFVSLLEAPLSSWQSKNWDPSVGSTVFDSFCAALVKPPFPFVSSPAVVDAPFGDASRLVKEEGLVLDYAVFNYAKYIREKYVSLCPEGMTVEECFGTYNDAQYQGTSLDQTWRLWMFQVCTEWGYFTTAPPDQKQPRIISRLLDLVYETRICAQAFPPGKHFRVPAMPNITAVNALGDFEIAADRLAIIDGEVDPWRPDTPHSQYAPDRKDTLTRPFKLIPNGVHHYDEFGLRNTADEPEEIKKIHGEMIVFVKDWLKQWKA</sequence>
<protein>
    <submittedName>
        <fullName evidence="7">Peptidase S28</fullName>
    </submittedName>
</protein>
<dbReference type="AlphaFoldDB" id="A0A166UCX7"/>
<dbReference type="GO" id="GO:0070008">
    <property type="term" value="F:serine-type exopeptidase activity"/>
    <property type="evidence" value="ECO:0007669"/>
    <property type="project" value="InterPro"/>
</dbReference>
<comment type="similarity">
    <text evidence="1">Belongs to the peptidase S28 family.</text>
</comment>
<dbReference type="Gene3D" id="3.40.50.1820">
    <property type="entry name" value="alpha/beta hydrolase"/>
    <property type="match status" value="2"/>
</dbReference>
<evidence type="ECO:0000256" key="1">
    <source>
        <dbReference type="ARBA" id="ARBA00011079"/>
    </source>
</evidence>
<keyword evidence="4" id="KW-0378">Hydrolase</keyword>
<dbReference type="GO" id="GO:0006508">
    <property type="term" value="P:proteolysis"/>
    <property type="evidence" value="ECO:0007669"/>
    <property type="project" value="UniProtKB-KW"/>
</dbReference>
<evidence type="ECO:0000313" key="7">
    <source>
        <dbReference type="EMBL" id="KZP31567.1"/>
    </source>
</evidence>
<dbReference type="InterPro" id="IPR029058">
    <property type="entry name" value="AB_hydrolase_fold"/>
</dbReference>
<dbReference type="PANTHER" id="PTHR11010">
    <property type="entry name" value="PROTEASE S28 PRO-X CARBOXYPEPTIDASE-RELATED"/>
    <property type="match status" value="1"/>
</dbReference>
<keyword evidence="2" id="KW-0645">Protease</keyword>
<dbReference type="InterPro" id="IPR008758">
    <property type="entry name" value="Peptidase_S28"/>
</dbReference>